<keyword evidence="6" id="KW-0812">Transmembrane</keyword>
<evidence type="ECO:0000256" key="1">
    <source>
        <dbReference type="ARBA" id="ARBA00004148"/>
    </source>
</evidence>
<gene>
    <name evidence="8" type="ORF">GIB67_038718</name>
</gene>
<dbReference type="GO" id="GO:0043813">
    <property type="term" value="F:phosphatidylinositol-3,5-bisphosphate 5-phosphatase activity"/>
    <property type="evidence" value="ECO:0007669"/>
    <property type="project" value="InterPro"/>
</dbReference>
<evidence type="ECO:0000259" key="7">
    <source>
        <dbReference type="PROSITE" id="PS50275"/>
    </source>
</evidence>
<evidence type="ECO:0000256" key="6">
    <source>
        <dbReference type="SAM" id="Phobius"/>
    </source>
</evidence>
<dbReference type="Proteomes" id="UP000541444">
    <property type="component" value="Unassembled WGS sequence"/>
</dbReference>
<evidence type="ECO:0000313" key="8">
    <source>
        <dbReference type="EMBL" id="KAF6170185.1"/>
    </source>
</evidence>
<dbReference type="OrthoDB" id="405996at2759"/>
<dbReference type="AlphaFoldDB" id="A0A7J7NSK3"/>
<feature type="transmembrane region" description="Helical" evidence="6">
    <location>
        <begin position="75"/>
        <end position="95"/>
    </location>
</feature>
<organism evidence="8 9">
    <name type="scientific">Kingdonia uniflora</name>
    <dbReference type="NCBI Taxonomy" id="39325"/>
    <lineage>
        <taxon>Eukaryota</taxon>
        <taxon>Viridiplantae</taxon>
        <taxon>Streptophyta</taxon>
        <taxon>Embryophyta</taxon>
        <taxon>Tracheophyta</taxon>
        <taxon>Spermatophyta</taxon>
        <taxon>Magnoliopsida</taxon>
        <taxon>Ranunculales</taxon>
        <taxon>Circaeasteraceae</taxon>
        <taxon>Kingdonia</taxon>
    </lineage>
</organism>
<dbReference type="InterPro" id="IPR043573">
    <property type="entry name" value="Fig4-like"/>
</dbReference>
<comment type="caution">
    <text evidence="8">The sequence shown here is derived from an EMBL/GenBank/DDBJ whole genome shotgun (WGS) entry which is preliminary data.</text>
</comment>
<dbReference type="EMBL" id="JACGCM010000601">
    <property type="protein sequence ID" value="KAF6170185.1"/>
    <property type="molecule type" value="Genomic_DNA"/>
</dbReference>
<keyword evidence="3 6" id="KW-0472">Membrane</keyword>
<sequence length="409" mass="46401">MKLPGCIFRISKRDGNPIIILKLIKTRGRKPRESILCAEFANAIEFINKDLSDDSHLRFLHWDLHKHYRIKATNVLALLGGAAEYALTLMGFFYFQVTPEFITQESLNRPHLESIEDGEWFRHCDNKVENVSNSEKVHGEDIEVAGGNHSMKSSMLQKGILRTNCIDCLDHTNVAQYAYGLVALGHQLLALGFIDIPKVDLDAPLTNDLMRLYEKMGDTLAFQYGGSAAHNKIFSKRRGQWKVATQSREFFGTLQHYYSNAYMNAEKQDAINVFLGYFQPQQGKPELRQLDSDQHYNVGRHSHAEDNARSLFKRSLSDGNILCESRAPMSTTNIGRKKLDYPAMPERTDGGGSKGLSDSTPEICTFESDLSYSKYIPTMTRRQLFTKMQSNLVYFSEDISNCSNVVDLV</sequence>
<keyword evidence="9" id="KW-1185">Reference proteome</keyword>
<accession>A0A7J7NSK3</accession>
<comment type="subunit">
    <text evidence="5">Component of the PI(3,5)P2 regulatory complex at least composed of ATG18, SAC/FIG4, FAB1 and VAC14.</text>
</comment>
<reference evidence="8 9" key="1">
    <citation type="journal article" date="2020" name="IScience">
        <title>Genome Sequencing of the Endangered Kingdonia uniflora (Circaeasteraceae, Ranunculales) Reveals Potential Mechanisms of Evolutionary Specialization.</title>
        <authorList>
            <person name="Sun Y."/>
            <person name="Deng T."/>
            <person name="Zhang A."/>
            <person name="Moore M.J."/>
            <person name="Landis J.B."/>
            <person name="Lin N."/>
            <person name="Zhang H."/>
            <person name="Zhang X."/>
            <person name="Huang J."/>
            <person name="Zhang X."/>
            <person name="Sun H."/>
            <person name="Wang H."/>
        </authorList>
    </citation>
    <scope>NUCLEOTIDE SEQUENCE [LARGE SCALE GENOMIC DNA]</scope>
    <source>
        <strain evidence="8">TB1705</strain>
        <tissue evidence="8">Leaf</tissue>
    </source>
</reference>
<dbReference type="GO" id="GO:0005774">
    <property type="term" value="C:vacuolar membrane"/>
    <property type="evidence" value="ECO:0007669"/>
    <property type="project" value="UniProtKB-SubCell"/>
</dbReference>
<evidence type="ECO:0000256" key="3">
    <source>
        <dbReference type="ARBA" id="ARBA00023136"/>
    </source>
</evidence>
<feature type="domain" description="SAC" evidence="7">
    <location>
        <begin position="1"/>
        <end position="226"/>
    </location>
</feature>
<dbReference type="PANTHER" id="PTHR45738">
    <property type="entry name" value="POLYPHOSPHOINOSITIDE PHOSPHATASE"/>
    <property type="match status" value="1"/>
</dbReference>
<evidence type="ECO:0000256" key="4">
    <source>
        <dbReference type="ARBA" id="ARBA00023337"/>
    </source>
</evidence>
<dbReference type="PROSITE" id="PS50275">
    <property type="entry name" value="SAC"/>
    <property type="match status" value="1"/>
</dbReference>
<dbReference type="InterPro" id="IPR002013">
    <property type="entry name" value="SAC_dom"/>
</dbReference>
<dbReference type="PANTHER" id="PTHR45738:SF3">
    <property type="entry name" value="OS03G0182400 PROTEIN"/>
    <property type="match status" value="1"/>
</dbReference>
<name>A0A7J7NSK3_9MAGN</name>
<comment type="catalytic activity">
    <reaction evidence="4">
        <text>a 1,2-diacyl-sn-glycero-3-phospho-(1D-myo-inositol-3,5-bisphosphate) + H2O = a 1,2-diacyl-sn-glycero-3-phospho-(1D-myo-inositol-3-phosphate) + phosphate</text>
        <dbReference type="Rhea" id="RHEA:32955"/>
        <dbReference type="ChEBI" id="CHEBI:15377"/>
        <dbReference type="ChEBI" id="CHEBI:43474"/>
        <dbReference type="ChEBI" id="CHEBI:57923"/>
        <dbReference type="ChEBI" id="CHEBI:58088"/>
    </reaction>
</comment>
<comment type="subcellular location">
    <subcellularLocation>
        <location evidence="1">Vacuole membrane</location>
        <topology evidence="1">Peripheral membrane protein</topology>
    </subcellularLocation>
</comment>
<protein>
    <recommendedName>
        <fullName evidence="7">SAC domain-containing protein</fullName>
    </recommendedName>
</protein>
<proteinExistence type="predicted"/>
<evidence type="ECO:0000256" key="5">
    <source>
        <dbReference type="ARBA" id="ARBA00023464"/>
    </source>
</evidence>
<keyword evidence="6" id="KW-1133">Transmembrane helix</keyword>
<evidence type="ECO:0000256" key="2">
    <source>
        <dbReference type="ARBA" id="ARBA00022801"/>
    </source>
</evidence>
<evidence type="ECO:0000313" key="9">
    <source>
        <dbReference type="Proteomes" id="UP000541444"/>
    </source>
</evidence>
<keyword evidence="2" id="KW-0378">Hydrolase</keyword>
<dbReference type="GO" id="GO:0046856">
    <property type="term" value="P:phosphatidylinositol dephosphorylation"/>
    <property type="evidence" value="ECO:0007669"/>
    <property type="project" value="InterPro"/>
</dbReference>